<gene>
    <name evidence="1" type="primary">Acey_s0003.g1616</name>
    <name evidence="1" type="ORF">Y032_0003g1616</name>
</gene>
<dbReference type="AlphaFoldDB" id="A0A016W0H5"/>
<protein>
    <recommendedName>
        <fullName evidence="3">Sulfatase N-terminal domain-containing protein</fullName>
    </recommendedName>
</protein>
<dbReference type="CDD" id="cd16021">
    <property type="entry name" value="ALP_like"/>
    <property type="match status" value="1"/>
</dbReference>
<comment type="caution">
    <text evidence="1">The sequence shown here is derived from an EMBL/GenBank/DDBJ whole genome shotgun (WGS) entry which is preliminary data.</text>
</comment>
<dbReference type="InterPro" id="IPR004245">
    <property type="entry name" value="DUF229"/>
</dbReference>
<evidence type="ECO:0000313" key="2">
    <source>
        <dbReference type="Proteomes" id="UP000024635"/>
    </source>
</evidence>
<evidence type="ECO:0000313" key="1">
    <source>
        <dbReference type="EMBL" id="EYC32503.1"/>
    </source>
</evidence>
<dbReference type="PANTHER" id="PTHR10974:SF75">
    <property type="entry name" value="SULFATASE DOMAIN-CONTAINING PROTEIN"/>
    <property type="match status" value="1"/>
</dbReference>
<dbReference type="GO" id="GO:0005615">
    <property type="term" value="C:extracellular space"/>
    <property type="evidence" value="ECO:0007669"/>
    <property type="project" value="TreeGrafter"/>
</dbReference>
<accession>A0A016W0H5</accession>
<proteinExistence type="predicted"/>
<dbReference type="STRING" id="53326.A0A016W0H5"/>
<dbReference type="OrthoDB" id="5862419at2759"/>
<evidence type="ECO:0008006" key="3">
    <source>
        <dbReference type="Google" id="ProtNLM"/>
    </source>
</evidence>
<dbReference type="Proteomes" id="UP000024635">
    <property type="component" value="Unassembled WGS sequence"/>
</dbReference>
<dbReference type="Pfam" id="PF02995">
    <property type="entry name" value="DUF229"/>
    <property type="match status" value="1"/>
</dbReference>
<dbReference type="PANTHER" id="PTHR10974">
    <property type="entry name" value="FI08016P-RELATED"/>
    <property type="match status" value="1"/>
</dbReference>
<keyword evidence="2" id="KW-1185">Reference proteome</keyword>
<sequence>MQNCSIYDPLTELVNGRIRMKMKGEQFKCKARQGQCILPGKRRIYKVTNWTRIPSNAIFECDVVETECTQGEAVESFLHVQIYETTSGKISTKHDVYVLIMDSVSSYMAKRSLPKTIKYLEKEMGAVQMEFLNKIGYNSRPNGFALAFGKSIEGGSRALVGLPPLVPDWNGTQICHEHLDNYSYYLFDYEKEGYKTMVSDDGPPIVNHGKCRGFQRREADHQWRPFDLRRKDSNKFKKSFEDSCSERHLEMLDYLEKFMHAYPGTPKVAQTWMTRLAHDTLDDIFHADNHFTNFFQKNRRVINKSFFFILGDHGPTGQNIGRLRMGQYENLNPFLMVVIPAVYRNSSMHAELRNKTHQLMTNFDLHATLMDILKLQPNASFADTGYRDMMPLSKGSSLLRQWRGPRNCRTLPIPSEFCLCQYNKTEVTQAALKHMLGHYFATQFNSYLIKQHLDRSCQMQHYKQTFLITKLENWNSTLYDVAVYLSPSNGLFSAFITGSKAGFEMSSRFIRLDRYGRQGDCLEGNPDKPLCHCIRATTS</sequence>
<dbReference type="EMBL" id="JARK01001339">
    <property type="protein sequence ID" value="EYC32503.1"/>
    <property type="molecule type" value="Genomic_DNA"/>
</dbReference>
<organism evidence="1 2">
    <name type="scientific">Ancylostoma ceylanicum</name>
    <dbReference type="NCBI Taxonomy" id="53326"/>
    <lineage>
        <taxon>Eukaryota</taxon>
        <taxon>Metazoa</taxon>
        <taxon>Ecdysozoa</taxon>
        <taxon>Nematoda</taxon>
        <taxon>Chromadorea</taxon>
        <taxon>Rhabditida</taxon>
        <taxon>Rhabditina</taxon>
        <taxon>Rhabditomorpha</taxon>
        <taxon>Strongyloidea</taxon>
        <taxon>Ancylostomatidae</taxon>
        <taxon>Ancylostomatinae</taxon>
        <taxon>Ancylostoma</taxon>
    </lineage>
</organism>
<name>A0A016W0H5_9BILA</name>
<dbReference type="SUPFAM" id="SSF53649">
    <property type="entry name" value="Alkaline phosphatase-like"/>
    <property type="match status" value="1"/>
</dbReference>
<dbReference type="InterPro" id="IPR017850">
    <property type="entry name" value="Alkaline_phosphatase_core_sf"/>
</dbReference>
<dbReference type="Gene3D" id="3.40.720.10">
    <property type="entry name" value="Alkaline Phosphatase, subunit A"/>
    <property type="match status" value="1"/>
</dbReference>
<reference evidence="2" key="1">
    <citation type="journal article" date="2015" name="Nat. Genet.">
        <title>The genome and transcriptome of the zoonotic hookworm Ancylostoma ceylanicum identify infection-specific gene families.</title>
        <authorList>
            <person name="Schwarz E.M."/>
            <person name="Hu Y."/>
            <person name="Antoshechkin I."/>
            <person name="Miller M.M."/>
            <person name="Sternberg P.W."/>
            <person name="Aroian R.V."/>
        </authorList>
    </citation>
    <scope>NUCLEOTIDE SEQUENCE</scope>
    <source>
        <strain evidence="2">HY135</strain>
    </source>
</reference>